<protein>
    <submittedName>
        <fullName evidence="2">ThuA domain-containing protein</fullName>
    </submittedName>
</protein>
<evidence type="ECO:0000259" key="1">
    <source>
        <dbReference type="Pfam" id="PF06283"/>
    </source>
</evidence>
<evidence type="ECO:0000313" key="3">
    <source>
        <dbReference type="Proteomes" id="UP001490365"/>
    </source>
</evidence>
<dbReference type="Pfam" id="PF06283">
    <property type="entry name" value="ThuA"/>
    <property type="match status" value="1"/>
</dbReference>
<gene>
    <name evidence="2" type="ORF">ABT211_09885</name>
</gene>
<dbReference type="SUPFAM" id="SSF52317">
    <property type="entry name" value="Class I glutamine amidotransferase-like"/>
    <property type="match status" value="1"/>
</dbReference>
<name>A0ABV1TC22_9ACTN</name>
<dbReference type="Gene3D" id="3.40.50.880">
    <property type="match status" value="1"/>
</dbReference>
<dbReference type="EMBL" id="JBEOZM010000003">
    <property type="protein sequence ID" value="MER6267595.1"/>
    <property type="molecule type" value="Genomic_DNA"/>
</dbReference>
<evidence type="ECO:0000313" key="2">
    <source>
        <dbReference type="EMBL" id="MER6267595.1"/>
    </source>
</evidence>
<feature type="domain" description="ThuA-like" evidence="1">
    <location>
        <begin position="12"/>
        <end position="223"/>
    </location>
</feature>
<proteinExistence type="predicted"/>
<accession>A0ABV1TC22</accession>
<sequence length="225" mass="24413">MTEQPGTTPKHALMVRGGWDGHVPVPAGDRCAAALKEDGYAVTVSDTLDSYLDAGLLAGTDLIVQCWTMGSITGEQSAGLAAAVRAGTGLAGWHGGIVDAFRPDTRYQLMTGGQFVHHPKEFSTYEVRPRPEHAGHPVLAGIEPFTVTTEQYYLHMDPAVEVLADSVYEPDPDHPELDGTVVPVVWTRRWGAGRVFVITVGHNLADLEVPEVDTMLKRGMRWATR</sequence>
<dbReference type="PANTHER" id="PTHR40469:SF2">
    <property type="entry name" value="GALACTOSE-BINDING DOMAIN-LIKE SUPERFAMILY PROTEIN"/>
    <property type="match status" value="1"/>
</dbReference>
<comment type="caution">
    <text evidence="2">The sequence shown here is derived from an EMBL/GenBank/DDBJ whole genome shotgun (WGS) entry which is preliminary data.</text>
</comment>
<dbReference type="InterPro" id="IPR029062">
    <property type="entry name" value="Class_I_gatase-like"/>
</dbReference>
<organism evidence="2 3">
    <name type="scientific">Streptomyces sp. 900105755</name>
    <dbReference type="NCBI Taxonomy" id="3154389"/>
    <lineage>
        <taxon>Bacteria</taxon>
        <taxon>Bacillati</taxon>
        <taxon>Actinomycetota</taxon>
        <taxon>Actinomycetes</taxon>
        <taxon>Kitasatosporales</taxon>
        <taxon>Streptomycetaceae</taxon>
        <taxon>Streptomyces</taxon>
    </lineage>
</organism>
<dbReference type="Proteomes" id="UP001490365">
    <property type="component" value="Unassembled WGS sequence"/>
</dbReference>
<reference evidence="2 3" key="1">
    <citation type="submission" date="2024-06" db="EMBL/GenBank/DDBJ databases">
        <title>The Natural Products Discovery Center: Release of the First 8490 Sequenced Strains for Exploring Actinobacteria Biosynthetic Diversity.</title>
        <authorList>
            <person name="Kalkreuter E."/>
            <person name="Kautsar S.A."/>
            <person name="Yang D."/>
            <person name="Bader C.D."/>
            <person name="Teijaro C.N."/>
            <person name="Fluegel L."/>
            <person name="Davis C.M."/>
            <person name="Simpson J.R."/>
            <person name="Lauterbach L."/>
            <person name="Steele A.D."/>
            <person name="Gui C."/>
            <person name="Meng S."/>
            <person name="Li G."/>
            <person name="Viehrig K."/>
            <person name="Ye F."/>
            <person name="Su P."/>
            <person name="Kiefer A.F."/>
            <person name="Nichols A."/>
            <person name="Cepeda A.J."/>
            <person name="Yan W."/>
            <person name="Fan B."/>
            <person name="Jiang Y."/>
            <person name="Adhikari A."/>
            <person name="Zheng C.-J."/>
            <person name="Schuster L."/>
            <person name="Cowan T.M."/>
            <person name="Smanski M.J."/>
            <person name="Chevrette M.G."/>
            <person name="De Carvalho L.P.S."/>
            <person name="Shen B."/>
        </authorList>
    </citation>
    <scope>NUCLEOTIDE SEQUENCE [LARGE SCALE GENOMIC DNA]</scope>
    <source>
        <strain evidence="2 3">NPDC001694</strain>
    </source>
</reference>
<dbReference type="InterPro" id="IPR029010">
    <property type="entry name" value="ThuA-like"/>
</dbReference>
<dbReference type="PANTHER" id="PTHR40469">
    <property type="entry name" value="SECRETED GLYCOSYL HYDROLASE"/>
    <property type="match status" value="1"/>
</dbReference>
<dbReference type="RefSeq" id="WP_351956228.1">
    <property type="nucleotide sequence ID" value="NZ_JBEOZM010000003.1"/>
</dbReference>
<keyword evidence="3" id="KW-1185">Reference proteome</keyword>